<feature type="transmembrane region" description="Helical" evidence="5">
    <location>
        <begin position="12"/>
        <end position="29"/>
    </location>
</feature>
<dbReference type="GO" id="GO:0015149">
    <property type="term" value="F:hexose transmembrane transporter activity"/>
    <property type="evidence" value="ECO:0007669"/>
    <property type="project" value="TreeGrafter"/>
</dbReference>
<keyword evidence="7" id="KW-1185">Reference proteome</keyword>
<organism evidence="7 8">
    <name type="scientific">Syphacia muris</name>
    <dbReference type="NCBI Taxonomy" id="451379"/>
    <lineage>
        <taxon>Eukaryota</taxon>
        <taxon>Metazoa</taxon>
        <taxon>Ecdysozoa</taxon>
        <taxon>Nematoda</taxon>
        <taxon>Chromadorea</taxon>
        <taxon>Rhabditida</taxon>
        <taxon>Spirurina</taxon>
        <taxon>Oxyuridomorpha</taxon>
        <taxon>Oxyuroidea</taxon>
        <taxon>Oxyuridae</taxon>
        <taxon>Syphacia</taxon>
    </lineage>
</organism>
<feature type="transmembrane region" description="Helical" evidence="5">
    <location>
        <begin position="120"/>
        <end position="142"/>
    </location>
</feature>
<dbReference type="PROSITE" id="PS50850">
    <property type="entry name" value="MFS"/>
    <property type="match status" value="1"/>
</dbReference>
<keyword evidence="3 5" id="KW-1133">Transmembrane helix</keyword>
<protein>
    <submittedName>
        <fullName evidence="8">MFS domain-containing protein</fullName>
    </submittedName>
</protein>
<dbReference type="SUPFAM" id="SSF103473">
    <property type="entry name" value="MFS general substrate transporter"/>
    <property type="match status" value="1"/>
</dbReference>
<name>A0A0N5AFZ1_9BILA</name>
<dbReference type="Pfam" id="PF00083">
    <property type="entry name" value="Sugar_tr"/>
    <property type="match status" value="1"/>
</dbReference>
<evidence type="ECO:0000313" key="8">
    <source>
        <dbReference type="WBParaSite" id="SMUV_0000321401-mRNA-1"/>
    </source>
</evidence>
<dbReference type="InterPro" id="IPR020846">
    <property type="entry name" value="MFS_dom"/>
</dbReference>
<accession>A0A0N5AFZ1</accession>
<evidence type="ECO:0000256" key="1">
    <source>
        <dbReference type="ARBA" id="ARBA00004141"/>
    </source>
</evidence>
<evidence type="ECO:0000256" key="3">
    <source>
        <dbReference type="ARBA" id="ARBA00022989"/>
    </source>
</evidence>
<feature type="transmembrane region" description="Helical" evidence="5">
    <location>
        <begin position="362"/>
        <end position="386"/>
    </location>
</feature>
<dbReference type="InterPro" id="IPR045263">
    <property type="entry name" value="GLUT"/>
</dbReference>
<feature type="transmembrane region" description="Helical" evidence="5">
    <location>
        <begin position="154"/>
        <end position="178"/>
    </location>
</feature>
<dbReference type="STRING" id="451379.A0A0N5AFZ1"/>
<feature type="transmembrane region" description="Helical" evidence="5">
    <location>
        <begin position="304"/>
        <end position="324"/>
    </location>
</feature>
<feature type="transmembrane region" description="Helical" evidence="5">
    <location>
        <begin position="331"/>
        <end position="350"/>
    </location>
</feature>
<dbReference type="WBParaSite" id="SMUV_0000321401-mRNA-1">
    <property type="protein sequence ID" value="SMUV_0000321401-mRNA-1"/>
    <property type="gene ID" value="SMUV_0000321401"/>
</dbReference>
<feature type="transmembrane region" description="Helical" evidence="5">
    <location>
        <begin position="61"/>
        <end position="80"/>
    </location>
</feature>
<dbReference type="InterPro" id="IPR036259">
    <property type="entry name" value="MFS_trans_sf"/>
</dbReference>
<dbReference type="AlphaFoldDB" id="A0A0N5AFZ1"/>
<keyword evidence="2 5" id="KW-0812">Transmembrane</keyword>
<dbReference type="PANTHER" id="PTHR23503:SF29">
    <property type="entry name" value="MAJOR FACILITATOR SUPERFAMILY (MFS) PROFILE DOMAIN-CONTAINING PROTEIN"/>
    <property type="match status" value="1"/>
</dbReference>
<evidence type="ECO:0000256" key="4">
    <source>
        <dbReference type="ARBA" id="ARBA00023136"/>
    </source>
</evidence>
<dbReference type="Proteomes" id="UP000046393">
    <property type="component" value="Unplaced"/>
</dbReference>
<dbReference type="InterPro" id="IPR005828">
    <property type="entry name" value="MFS_sugar_transport-like"/>
</dbReference>
<feature type="transmembrane region" description="Helical" evidence="5">
    <location>
        <begin position="184"/>
        <end position="203"/>
    </location>
</feature>
<proteinExistence type="predicted"/>
<evidence type="ECO:0000259" key="6">
    <source>
        <dbReference type="PROSITE" id="PS50850"/>
    </source>
</evidence>
<feature type="transmembrane region" description="Helical" evidence="5">
    <location>
        <begin position="428"/>
        <end position="446"/>
    </location>
</feature>
<comment type="subcellular location">
    <subcellularLocation>
        <location evidence="1">Membrane</location>
        <topology evidence="1">Multi-pass membrane protein</topology>
    </subcellularLocation>
</comment>
<feature type="transmembrane region" description="Helical" evidence="5">
    <location>
        <begin position="398"/>
        <end position="422"/>
    </location>
</feature>
<feature type="domain" description="Major facilitator superfamily (MFS) profile" evidence="6">
    <location>
        <begin position="16"/>
        <end position="453"/>
    </location>
</feature>
<evidence type="ECO:0000313" key="7">
    <source>
        <dbReference type="Proteomes" id="UP000046393"/>
    </source>
</evidence>
<dbReference type="Gene3D" id="1.20.1250.20">
    <property type="entry name" value="MFS general substrate transporter like domains"/>
    <property type="match status" value="1"/>
</dbReference>
<evidence type="ECO:0000256" key="2">
    <source>
        <dbReference type="ARBA" id="ARBA00022692"/>
    </source>
</evidence>
<dbReference type="PANTHER" id="PTHR23503">
    <property type="entry name" value="SOLUTE CARRIER FAMILY 2"/>
    <property type="match status" value="1"/>
</dbReference>
<dbReference type="GO" id="GO:0016020">
    <property type="term" value="C:membrane"/>
    <property type="evidence" value="ECO:0007669"/>
    <property type="project" value="UniProtKB-SubCell"/>
</dbReference>
<evidence type="ECO:0000256" key="5">
    <source>
        <dbReference type="SAM" id="Phobius"/>
    </source>
</evidence>
<keyword evidence="4 5" id="KW-0472">Membrane</keyword>
<reference evidence="8" key="1">
    <citation type="submission" date="2017-02" db="UniProtKB">
        <authorList>
            <consortium name="WormBaseParasite"/>
        </authorList>
    </citation>
    <scope>IDENTIFICATION</scope>
</reference>
<feature type="transmembrane region" description="Helical" evidence="5">
    <location>
        <begin position="92"/>
        <end position="114"/>
    </location>
</feature>
<feature type="transmembrane region" description="Helical" evidence="5">
    <location>
        <begin position="263"/>
        <end position="284"/>
    </location>
</feature>
<sequence length="474" mass="53706">LFSHNSRAWFKLVFISTVLSLASNFQYGFSTTYLNTPVDSFKAYLRSCMLARHVSTSATNWMWYLLINIWFVGFFFGIWLSPLLNDRLGRKVGFIIANVFSLAASLFRYLAIVLKVPELLFIGRVIASVVSATAYQALILYLQECSPTDLRGMLSFMSEITYSGMCAVGMLLGTSQIFGRRLSYLTGFAVIPSMLSILALLPIPDTPKFLYITKNNQEAAIKSLKFFRGDDVDIDSALDGFKKEQEEDSKNTTSFKEILTTPYIRKAIVLSCFALQNTVPLWSIMLSSTQFLRDVNLNSGIAEWSSTVMTLLYILGTIIGFFIVERFRRRLLCIGLSSLNNASLLLFVIFEQLNKVVHSTKYLCIVCLLLYGLNFRMGVGPLSWILSSELVPQRHRSLVQSFCYSVNTIMVVISTFAVLPLYDVINSYAFLILYIVPSTISIIYLYRNLPETSNREVFDVVEDLKNSKNKPEKE</sequence>